<dbReference type="Proteomes" id="UP000480548">
    <property type="component" value="Unassembled WGS sequence"/>
</dbReference>
<evidence type="ECO:0000313" key="1">
    <source>
        <dbReference type="EMBL" id="KAF3111372.1"/>
    </source>
</evidence>
<protein>
    <submittedName>
        <fullName evidence="2">Uncharacterized protein</fullName>
    </submittedName>
</protein>
<sequence length="73" mass="8539">MEVVQEIFRMKKINPTDGRVLTIWPSKKLWEEANRNSLDQDKVWLDERIDAKVVKELLPLTLEYSAVKELLAG</sequence>
<dbReference type="Proteomes" id="UP000475325">
    <property type="component" value="Unassembled WGS sequence"/>
</dbReference>
<gene>
    <name evidence="1" type="ORF">TWF102_007041</name>
    <name evidence="2" type="ORF">TWF703_005209</name>
</gene>
<name>A0A7C8JT19_ORBOL</name>
<reference evidence="3 4" key="1">
    <citation type="submission" date="2019-06" db="EMBL/GenBank/DDBJ databases">
        <authorList>
            <person name="Palmer J.M."/>
        </authorList>
    </citation>
    <scope>NUCLEOTIDE SEQUENCE [LARGE SCALE GENOMIC DNA]</scope>
    <source>
        <strain evidence="1 3">TWF102</strain>
        <strain evidence="2 4">TWF703</strain>
    </source>
</reference>
<dbReference type="EMBL" id="WIQW01000004">
    <property type="protein sequence ID" value="KAF3111372.1"/>
    <property type="molecule type" value="Genomic_DNA"/>
</dbReference>
<evidence type="ECO:0000313" key="2">
    <source>
        <dbReference type="EMBL" id="KAF3137286.1"/>
    </source>
</evidence>
<dbReference type="EMBL" id="WIQZ01000026">
    <property type="protein sequence ID" value="KAF3137286.1"/>
    <property type="molecule type" value="Genomic_DNA"/>
</dbReference>
<accession>A0A7C8JT19</accession>
<proteinExistence type="predicted"/>
<comment type="caution">
    <text evidence="2">The sequence shown here is derived from an EMBL/GenBank/DDBJ whole genome shotgun (WGS) entry which is preliminary data.</text>
</comment>
<evidence type="ECO:0000313" key="4">
    <source>
        <dbReference type="Proteomes" id="UP000480548"/>
    </source>
</evidence>
<dbReference type="AlphaFoldDB" id="A0A7C8JT19"/>
<evidence type="ECO:0000313" key="3">
    <source>
        <dbReference type="Proteomes" id="UP000475325"/>
    </source>
</evidence>
<organism evidence="2 4">
    <name type="scientific">Orbilia oligospora</name>
    <name type="common">Nematode-trapping fungus</name>
    <name type="synonym">Arthrobotrys oligospora</name>
    <dbReference type="NCBI Taxonomy" id="2813651"/>
    <lineage>
        <taxon>Eukaryota</taxon>
        <taxon>Fungi</taxon>
        <taxon>Dikarya</taxon>
        <taxon>Ascomycota</taxon>
        <taxon>Pezizomycotina</taxon>
        <taxon>Orbiliomycetes</taxon>
        <taxon>Orbiliales</taxon>
        <taxon>Orbiliaceae</taxon>
        <taxon>Orbilia</taxon>
    </lineage>
</organism>